<dbReference type="InterPro" id="IPR028939">
    <property type="entry name" value="P5C_Rdtase_cat_N"/>
</dbReference>
<feature type="domain" description="Pyrroline-5-carboxylate reductase catalytic N-terminal" evidence="3">
    <location>
        <begin position="57"/>
        <end position="145"/>
    </location>
</feature>
<dbReference type="InterPro" id="IPR051267">
    <property type="entry name" value="STEAP_metalloreductase"/>
</dbReference>
<dbReference type="InterPro" id="IPR036291">
    <property type="entry name" value="NAD(P)-bd_dom_sf"/>
</dbReference>
<sequence>MHFGSPTSGSWRTWQKSPSNAKLRSPATTGRHGLGTPCPPRHHPHSAFCFNSNTMRYAIIGTGHVGQALAKAFARQGIEVAFASRRSPEALTPVAKAIGPTIIPHSLPDALQADVVLLAMPFKAYQEVAQATESWPGKTVIDVTNAYGISSEELGNRPSSVVLAEALPGANLVKAFNHLPAAVLAEDPRANGMRRVLFLSGDEASAIATVATLVTRLGFVPINLGKLAEGGLLVQARGNSWGPLIFQDLFQQAK</sequence>
<gene>
    <name evidence="4" type="ORF">ACFSDX_20530</name>
</gene>
<dbReference type="RefSeq" id="WP_382316964.1">
    <property type="nucleotide sequence ID" value="NZ_JBHUFD010000018.1"/>
</dbReference>
<dbReference type="Proteomes" id="UP001597197">
    <property type="component" value="Unassembled WGS sequence"/>
</dbReference>
<proteinExistence type="predicted"/>
<name>A0ABW4QYZ0_9BACT</name>
<dbReference type="PANTHER" id="PTHR14239">
    <property type="entry name" value="DUDULIN-RELATED"/>
    <property type="match status" value="1"/>
</dbReference>
<protein>
    <submittedName>
        <fullName evidence="4">NADPH-dependent F420 reductase</fullName>
    </submittedName>
</protein>
<accession>A0ABW4QYZ0</accession>
<dbReference type="EMBL" id="JBHUFD010000018">
    <property type="protein sequence ID" value="MFD1874832.1"/>
    <property type="molecule type" value="Genomic_DNA"/>
</dbReference>
<comment type="caution">
    <text evidence="4">The sequence shown here is derived from an EMBL/GenBank/DDBJ whole genome shotgun (WGS) entry which is preliminary data.</text>
</comment>
<feature type="region of interest" description="Disordered" evidence="2">
    <location>
        <begin position="1"/>
        <end position="38"/>
    </location>
</feature>
<evidence type="ECO:0000259" key="3">
    <source>
        <dbReference type="Pfam" id="PF03807"/>
    </source>
</evidence>
<keyword evidence="1" id="KW-0560">Oxidoreductase</keyword>
<dbReference type="Gene3D" id="3.40.50.720">
    <property type="entry name" value="NAD(P)-binding Rossmann-like Domain"/>
    <property type="match status" value="1"/>
</dbReference>
<dbReference type="SUPFAM" id="SSF51735">
    <property type="entry name" value="NAD(P)-binding Rossmann-fold domains"/>
    <property type="match status" value="1"/>
</dbReference>
<evidence type="ECO:0000256" key="2">
    <source>
        <dbReference type="SAM" id="MobiDB-lite"/>
    </source>
</evidence>
<evidence type="ECO:0000313" key="5">
    <source>
        <dbReference type="Proteomes" id="UP001597197"/>
    </source>
</evidence>
<keyword evidence="5" id="KW-1185">Reference proteome</keyword>
<dbReference type="Pfam" id="PF03807">
    <property type="entry name" value="F420_oxidored"/>
    <property type="match status" value="1"/>
</dbReference>
<reference evidence="5" key="1">
    <citation type="journal article" date="2019" name="Int. J. Syst. Evol. Microbiol.">
        <title>The Global Catalogue of Microorganisms (GCM) 10K type strain sequencing project: providing services to taxonomists for standard genome sequencing and annotation.</title>
        <authorList>
            <consortium name="The Broad Institute Genomics Platform"/>
            <consortium name="The Broad Institute Genome Sequencing Center for Infectious Disease"/>
            <person name="Wu L."/>
            <person name="Ma J."/>
        </authorList>
    </citation>
    <scope>NUCLEOTIDE SEQUENCE [LARGE SCALE GENOMIC DNA]</scope>
    <source>
        <strain evidence="5">CGMCC 1.15795</strain>
    </source>
</reference>
<evidence type="ECO:0000256" key="1">
    <source>
        <dbReference type="ARBA" id="ARBA00023002"/>
    </source>
</evidence>
<organism evidence="4 5">
    <name type="scientific">Hymenobacter bucti</name>
    <dbReference type="NCBI Taxonomy" id="1844114"/>
    <lineage>
        <taxon>Bacteria</taxon>
        <taxon>Pseudomonadati</taxon>
        <taxon>Bacteroidota</taxon>
        <taxon>Cytophagia</taxon>
        <taxon>Cytophagales</taxon>
        <taxon>Hymenobacteraceae</taxon>
        <taxon>Hymenobacter</taxon>
    </lineage>
</organism>
<evidence type="ECO:0000313" key="4">
    <source>
        <dbReference type="EMBL" id="MFD1874832.1"/>
    </source>
</evidence>
<feature type="compositionally biased region" description="Polar residues" evidence="2">
    <location>
        <begin position="1"/>
        <end position="28"/>
    </location>
</feature>